<evidence type="ECO:0000256" key="5">
    <source>
        <dbReference type="ARBA" id="ARBA00020164"/>
    </source>
</evidence>
<gene>
    <name evidence="10" type="ORF">DD902_03040</name>
    <name evidence="11" type="ORF">DV961_10690</name>
    <name evidence="9" type="ORF">EGV54_10670</name>
</gene>
<dbReference type="GO" id="GO:0047605">
    <property type="term" value="F:acetolactate decarboxylase activity"/>
    <property type="evidence" value="ECO:0007669"/>
    <property type="project" value="UniProtKB-EC"/>
</dbReference>
<evidence type="ECO:0000313" key="9">
    <source>
        <dbReference type="EMBL" id="EGQ4385549.1"/>
    </source>
</evidence>
<reference evidence="11" key="2">
    <citation type="journal article" date="2018" name="Vet. Microbiol.">
        <title>Methicillin-resistant staphylococci amongst veterinary personnel, personnel-owned pets, patients and the hospital environment of two small animal veterinary hospitals.</title>
        <authorList>
            <person name="Worthing K.A."/>
            <person name="Brown J."/>
            <person name="Gerber L."/>
            <person name="Abraham S."/>
            <person name="Trott D."/>
            <person name="Norris J.M."/>
        </authorList>
    </citation>
    <scope>NUCLEOTIDE SEQUENCE</scope>
    <source>
        <strain evidence="11">ST496-2</strain>
    </source>
</reference>
<evidence type="ECO:0000313" key="14">
    <source>
        <dbReference type="Proteomes" id="UP000600220"/>
    </source>
</evidence>
<evidence type="ECO:0000313" key="11">
    <source>
        <dbReference type="EMBL" id="REA80578.1"/>
    </source>
</evidence>
<dbReference type="GeneID" id="93823903"/>
<reference evidence="9 14" key="4">
    <citation type="submission" date="2018-11" db="EMBL/GenBank/DDBJ databases">
        <authorList>
            <consortium name="Veterinary Laboratory Investigation and Response Network"/>
        </authorList>
    </citation>
    <scope>NUCLEOTIDE SEQUENCE [LARGE SCALE GENOMIC DNA]</scope>
    <source>
        <strain evidence="9 14">SPSE-18-VL-LA-PA-Ryan-0021</strain>
    </source>
</reference>
<evidence type="ECO:0000313" key="12">
    <source>
        <dbReference type="Proteomes" id="UP000246800"/>
    </source>
</evidence>
<dbReference type="SUPFAM" id="SSF117856">
    <property type="entry name" value="AF0104/ALDC/Ptd012-like"/>
    <property type="match status" value="1"/>
</dbReference>
<dbReference type="Proteomes" id="UP000600220">
    <property type="component" value="Unassembled WGS sequence"/>
</dbReference>
<evidence type="ECO:0000256" key="1">
    <source>
        <dbReference type="ARBA" id="ARBA00001784"/>
    </source>
</evidence>
<comment type="catalytic activity">
    <reaction evidence="1">
        <text>(2S)-2-acetolactate + H(+) = (R)-acetoin + CO2</text>
        <dbReference type="Rhea" id="RHEA:21580"/>
        <dbReference type="ChEBI" id="CHEBI:15378"/>
        <dbReference type="ChEBI" id="CHEBI:15686"/>
        <dbReference type="ChEBI" id="CHEBI:16526"/>
        <dbReference type="ChEBI" id="CHEBI:58476"/>
        <dbReference type="EC" id="4.1.1.5"/>
    </reaction>
</comment>
<dbReference type="GO" id="GO:0045151">
    <property type="term" value="P:acetoin biosynthetic process"/>
    <property type="evidence" value="ECO:0007669"/>
    <property type="project" value="UniProtKB-KW"/>
</dbReference>
<sequence>MKEYRHYIHQVGTMKSLLEGHLESEVTIAELLRYGDYGFGTLNHADGDFVIIDGQPVHMNQFDEHHGLNGREKVPYGAIYRDRAQLTFDITDMHHTYVFERIKQKFESNQLFSITRIHGDLSDLHLSIYEKHPVIEPSSQHIQPITLSEVERTIREIKGTILVLFTPHELSGIHPPGFSAYFVSEHHHIVGKVMSFNVVAARASFQSFDGFSVICPTVEPLFIPYFPE</sequence>
<comment type="similarity">
    <text evidence="3">Belongs to the alpha-acetolactate decarboxylase family.</text>
</comment>
<dbReference type="eggNOG" id="COG3527">
    <property type="taxonomic scope" value="Bacteria"/>
</dbReference>
<organism evidence="11 13">
    <name type="scientific">Staphylococcus pseudintermedius</name>
    <dbReference type="NCBI Taxonomy" id="283734"/>
    <lineage>
        <taxon>Bacteria</taxon>
        <taxon>Bacillati</taxon>
        <taxon>Bacillota</taxon>
        <taxon>Bacilli</taxon>
        <taxon>Bacillales</taxon>
        <taxon>Staphylococcaceae</taxon>
        <taxon>Staphylococcus</taxon>
        <taxon>Staphylococcus intermedius group</taxon>
    </lineage>
</organism>
<dbReference type="Pfam" id="PF03306">
    <property type="entry name" value="AAL_decarboxy"/>
    <property type="match status" value="1"/>
</dbReference>
<comment type="caution">
    <text evidence="11">The sequence shown here is derived from an EMBL/GenBank/DDBJ whole genome shotgun (WGS) entry which is preliminary data.</text>
</comment>
<protein>
    <recommendedName>
        <fullName evidence="5">Alpha-acetolactate decarboxylase</fullName>
        <ecNumber evidence="4">4.1.1.5</ecNumber>
    </recommendedName>
</protein>
<keyword evidence="14" id="KW-1185">Reference proteome</keyword>
<dbReference type="Proteomes" id="UP000256409">
    <property type="component" value="Unassembled WGS sequence"/>
</dbReference>
<evidence type="ECO:0000256" key="6">
    <source>
        <dbReference type="ARBA" id="ARBA00022793"/>
    </source>
</evidence>
<keyword evidence="6" id="KW-0210">Decarboxylase</keyword>
<dbReference type="PANTHER" id="PTHR35524:SF1">
    <property type="entry name" value="ALPHA-ACETOLACTATE DECARBOXYLASE"/>
    <property type="match status" value="1"/>
</dbReference>
<evidence type="ECO:0000256" key="2">
    <source>
        <dbReference type="ARBA" id="ARBA00005170"/>
    </source>
</evidence>
<dbReference type="OrthoDB" id="8612680at2"/>
<reference evidence="13" key="3">
    <citation type="journal article" date="2018" name="Vet. Microbiol.">
        <title>Molecular epidemiology of methicillin-resistant staphylococci amongst veterinary personnel, personnel-owned pets, patients and the hospital environment of two companion animal veterinary hospitals.</title>
        <authorList>
            <person name="Worthing K.A."/>
            <person name="Brown J."/>
            <person name="Gerber L."/>
            <person name="Abraham S."/>
            <person name="Trott D."/>
            <person name="Norris J.M."/>
        </authorList>
    </citation>
    <scope>NUCLEOTIDE SEQUENCE [LARGE SCALE GENOMIC DNA]</scope>
    <source>
        <strain evidence="13">ST496-2</strain>
    </source>
</reference>
<keyword evidence="8" id="KW-0456">Lyase</keyword>
<keyword evidence="7" id="KW-0005">Acetoin biosynthesis</keyword>
<comment type="pathway">
    <text evidence="2">Polyol metabolism; (R,R)-butane-2,3-diol biosynthesis; (R,R)-butane-2,3-diol from pyruvate: step 2/3.</text>
</comment>
<dbReference type="Proteomes" id="UP000246800">
    <property type="component" value="Unassembled WGS sequence"/>
</dbReference>
<dbReference type="EMBL" id="QQPC01000074">
    <property type="protein sequence ID" value="REA80578.1"/>
    <property type="molecule type" value="Genomic_DNA"/>
</dbReference>
<evidence type="ECO:0000256" key="7">
    <source>
        <dbReference type="ARBA" id="ARBA00023061"/>
    </source>
</evidence>
<evidence type="ECO:0000313" key="13">
    <source>
        <dbReference type="Proteomes" id="UP000256409"/>
    </source>
</evidence>
<dbReference type="AlphaFoldDB" id="A0A166R3D1"/>
<dbReference type="InterPro" id="IPR005128">
    <property type="entry name" value="Acetolactate_a_deCO2ase"/>
</dbReference>
<reference evidence="10 12" key="1">
    <citation type="journal article" date="2018" name="Vet. Microbiol.">
        <title>Clonal diversity and geographic distribution of methicillin-resistant Staphylococcus pseudintermedius from Australian animals: Discovery of novel sequence types.</title>
        <authorList>
            <person name="Worthing K.A."/>
            <person name="Abraham S."/>
            <person name="Coombs G.W."/>
            <person name="Pang S."/>
            <person name="Saputra S."/>
            <person name="Jordan D."/>
            <person name="Trott D.J."/>
            <person name="Norris J.M."/>
        </authorList>
    </citation>
    <scope>NUCLEOTIDE SEQUENCE [LARGE SCALE GENOMIC DNA]</scope>
    <source>
        <strain evidence="10 12">ST525 1</strain>
    </source>
</reference>
<dbReference type="PANTHER" id="PTHR35524">
    <property type="entry name" value="ALPHA-ACETOLACTATE DECARBOXYLASE"/>
    <property type="match status" value="1"/>
</dbReference>
<dbReference type="EMBL" id="QEIT01000013">
    <property type="protein sequence ID" value="PWZ76393.1"/>
    <property type="molecule type" value="Genomic_DNA"/>
</dbReference>
<accession>A0A166R3D1</accession>
<dbReference type="EC" id="4.1.1.5" evidence="4"/>
<proteinExistence type="inferred from homology"/>
<dbReference type="RefSeq" id="WP_014612863.1">
    <property type="nucleotide sequence ID" value="NZ_AP019372.1"/>
</dbReference>
<dbReference type="Gene3D" id="3.30.1330.80">
    <property type="entry name" value="Hypothetical protein, similar to alpha- acetolactate decarboxylase, domain 2"/>
    <property type="match status" value="2"/>
</dbReference>
<dbReference type="EMBL" id="AAXKXX010000019">
    <property type="protein sequence ID" value="EGQ4385549.1"/>
    <property type="molecule type" value="Genomic_DNA"/>
</dbReference>
<evidence type="ECO:0000313" key="10">
    <source>
        <dbReference type="EMBL" id="PWZ76393.1"/>
    </source>
</evidence>
<evidence type="ECO:0000256" key="4">
    <source>
        <dbReference type="ARBA" id="ARBA00013204"/>
    </source>
</evidence>
<dbReference type="UniPathway" id="UPA00626">
    <property type="reaction ID" value="UER00678"/>
</dbReference>
<evidence type="ECO:0000256" key="8">
    <source>
        <dbReference type="ARBA" id="ARBA00023239"/>
    </source>
</evidence>
<evidence type="ECO:0000256" key="3">
    <source>
        <dbReference type="ARBA" id="ARBA00007106"/>
    </source>
</evidence>
<name>A0A166R3D1_STAPS</name>